<sequence length="86" mass="9643">MAAPLGPLSDPGAEKSLLEINQDLQSQLEKSKQDFRDLKEKFLISEATAYSLANQLQKYIIDSWCRHRNAWSSQDCLCAVSDPASQ</sequence>
<name>A0A452QCH2_URSAM</name>
<dbReference type="Ensembl" id="ENSUAMT00000002656.1">
    <property type="protein sequence ID" value="ENSUAMP00000002325.1"/>
    <property type="gene ID" value="ENSUAMG00000002154.1"/>
</dbReference>
<dbReference type="Gene3D" id="1.20.5.1700">
    <property type="match status" value="1"/>
</dbReference>
<protein>
    <recommendedName>
        <fullName evidence="4">Neuroblastoma breakpoint family member 5</fullName>
    </recommendedName>
</protein>
<dbReference type="Ensembl" id="ENSUAMT00000000707.1">
    <property type="protein sequence ID" value="ENSUAMP00000000610.1"/>
    <property type="gene ID" value="ENSUAMG00000000614.1"/>
</dbReference>
<reference evidence="3" key="1">
    <citation type="submission" date="2016-06" db="EMBL/GenBank/DDBJ databases">
        <title>De novo assembly and RNA-Seq shows season-dependent expression and editing in black bear kidneys.</title>
        <authorList>
            <person name="Korstanje R."/>
            <person name="Srivastava A."/>
            <person name="Sarsani V.K."/>
            <person name="Sheehan S.M."/>
            <person name="Seger R.L."/>
            <person name="Barter M.E."/>
            <person name="Lindqvist C."/>
            <person name="Brody L.C."/>
            <person name="Mullikin J.C."/>
        </authorList>
    </citation>
    <scope>NUCLEOTIDE SEQUENCE [LARGE SCALE GENOMIC DNA]</scope>
</reference>
<dbReference type="Proteomes" id="UP000291022">
    <property type="component" value="Unassembled WGS sequence"/>
</dbReference>
<evidence type="ECO:0000313" key="2">
    <source>
        <dbReference type="Ensembl" id="ENSUAMP00000002325.1"/>
    </source>
</evidence>
<evidence type="ECO:0000256" key="1">
    <source>
        <dbReference type="SAM" id="Coils"/>
    </source>
</evidence>
<proteinExistence type="predicted"/>
<evidence type="ECO:0000313" key="3">
    <source>
        <dbReference type="Proteomes" id="UP000291022"/>
    </source>
</evidence>
<keyword evidence="3" id="KW-1185">Reference proteome</keyword>
<dbReference type="Ensembl" id="ENSUAMT00000003871.1">
    <property type="protein sequence ID" value="ENSUAMP00000003393.1"/>
    <property type="gene ID" value="ENSUAMG00000003124.1"/>
</dbReference>
<organism evidence="2 3">
    <name type="scientific">Ursus americanus</name>
    <name type="common">American black bear</name>
    <name type="synonym">Euarctos americanus</name>
    <dbReference type="NCBI Taxonomy" id="9643"/>
    <lineage>
        <taxon>Eukaryota</taxon>
        <taxon>Metazoa</taxon>
        <taxon>Chordata</taxon>
        <taxon>Craniata</taxon>
        <taxon>Vertebrata</taxon>
        <taxon>Euteleostomi</taxon>
        <taxon>Mammalia</taxon>
        <taxon>Eutheria</taxon>
        <taxon>Laurasiatheria</taxon>
        <taxon>Carnivora</taxon>
        <taxon>Caniformia</taxon>
        <taxon>Ursidae</taxon>
        <taxon>Ursus</taxon>
    </lineage>
</organism>
<dbReference type="AlphaFoldDB" id="A0A452QCH2"/>
<reference evidence="2" key="2">
    <citation type="submission" date="2025-05" db="UniProtKB">
        <authorList>
            <consortium name="Ensembl"/>
        </authorList>
    </citation>
    <scope>IDENTIFICATION</scope>
</reference>
<dbReference type="GeneTree" id="ENSGT00420000029746"/>
<feature type="coiled-coil region" evidence="1">
    <location>
        <begin position="14"/>
        <end position="41"/>
    </location>
</feature>
<accession>A0A452QCH2</accession>
<dbReference type="STRING" id="9643.ENSUAMP00000000610"/>
<evidence type="ECO:0008006" key="4">
    <source>
        <dbReference type="Google" id="ProtNLM"/>
    </source>
</evidence>
<dbReference type="OMA" id="AAWPAFH"/>
<keyword evidence="1" id="KW-0175">Coiled coil</keyword>